<keyword evidence="5 12" id="KW-1133">Transmembrane helix</keyword>
<comment type="caution">
    <text evidence="13">The sequence shown here is derived from an EMBL/GenBank/DDBJ whole genome shotgun (WGS) entry which is preliminary data.</text>
</comment>
<dbReference type="InterPro" id="IPR050450">
    <property type="entry name" value="COX15/CtaA_HemeA_synthase"/>
</dbReference>
<sequence length="267" mass="27040">MAVACAVLMLAITSLSAYIRMARIGLGCAPWPQCYVQRATMPTEAVAALDGDAVVAARIAHRVTTSAAMLLIVALLFKTLAQQPVLRSQGRLALALLGVALFLAVLGRMAGDSRWPPVILGNLLGGFAMFALSVRLVQAASPGPAPAMGTRGLRPWLIVALGLGLLQAGLGAMGSGEHVAHGCGESALCGLHRMAGVAVGAALLALGVAAWRAGLRAGAAIGLLAVLQVGIGWLLAGEVAPLVLALAHNFLAALLLALLASLLPPRA</sequence>
<dbReference type="InterPro" id="IPR003780">
    <property type="entry name" value="COX15/CtaA_fam"/>
</dbReference>
<dbReference type="EMBL" id="JAEQNE010000007">
    <property type="protein sequence ID" value="MBL0394001.1"/>
    <property type="molecule type" value="Genomic_DNA"/>
</dbReference>
<reference evidence="13 14" key="1">
    <citation type="journal article" date="2017" name="Int. J. Syst. Evol. Microbiol.">
        <title>Ramlibacter monticola sp. nov., isolated from forest soil.</title>
        <authorList>
            <person name="Chaudhary D.K."/>
            <person name="Kim J."/>
        </authorList>
    </citation>
    <scope>NUCLEOTIDE SEQUENCE [LARGE SCALE GENOMIC DNA]</scope>
    <source>
        <strain evidence="13 14">KACC 19175</strain>
    </source>
</reference>
<evidence type="ECO:0000256" key="7">
    <source>
        <dbReference type="ARBA" id="ARBA00023004"/>
    </source>
</evidence>
<keyword evidence="8" id="KW-0350">Heme biosynthesis</keyword>
<evidence type="ECO:0000256" key="1">
    <source>
        <dbReference type="ARBA" id="ARBA00004141"/>
    </source>
</evidence>
<keyword evidence="7" id="KW-0408">Iron</keyword>
<dbReference type="GO" id="GO:0006784">
    <property type="term" value="P:heme A biosynthetic process"/>
    <property type="evidence" value="ECO:0007669"/>
    <property type="project" value="InterPro"/>
</dbReference>
<feature type="transmembrane region" description="Helical" evidence="12">
    <location>
        <begin position="92"/>
        <end position="111"/>
    </location>
</feature>
<dbReference type="AlphaFoldDB" id="A0A936Z6B6"/>
<feature type="transmembrane region" description="Helical" evidence="12">
    <location>
        <begin position="242"/>
        <end position="263"/>
    </location>
</feature>
<keyword evidence="4" id="KW-0479">Metal-binding</keyword>
<dbReference type="PANTHER" id="PTHR35457">
    <property type="entry name" value="HEME A SYNTHASE"/>
    <property type="match status" value="1"/>
</dbReference>
<evidence type="ECO:0000256" key="11">
    <source>
        <dbReference type="ARBA" id="ARBA00023444"/>
    </source>
</evidence>
<name>A0A936Z6B6_9BURK</name>
<accession>A0A936Z6B6</accession>
<gene>
    <name evidence="13" type="ORF">JJ685_22880</name>
</gene>
<evidence type="ECO:0000256" key="6">
    <source>
        <dbReference type="ARBA" id="ARBA00023002"/>
    </source>
</evidence>
<evidence type="ECO:0000313" key="13">
    <source>
        <dbReference type="EMBL" id="MBL0394001.1"/>
    </source>
</evidence>
<dbReference type="GO" id="GO:0016491">
    <property type="term" value="F:oxidoreductase activity"/>
    <property type="evidence" value="ECO:0007669"/>
    <property type="project" value="UniProtKB-KW"/>
</dbReference>
<keyword evidence="14" id="KW-1185">Reference proteome</keyword>
<keyword evidence="6" id="KW-0560">Oxidoreductase</keyword>
<evidence type="ECO:0000256" key="3">
    <source>
        <dbReference type="ARBA" id="ARBA00022692"/>
    </source>
</evidence>
<feature type="transmembrane region" description="Helical" evidence="12">
    <location>
        <begin position="194"/>
        <end position="211"/>
    </location>
</feature>
<evidence type="ECO:0000256" key="10">
    <source>
        <dbReference type="ARBA" id="ARBA00023157"/>
    </source>
</evidence>
<feature type="transmembrane region" description="Helical" evidence="12">
    <location>
        <begin position="156"/>
        <end position="174"/>
    </location>
</feature>
<keyword evidence="9 12" id="KW-0472">Membrane</keyword>
<keyword evidence="2" id="KW-1003">Cell membrane</keyword>
<comment type="subcellular location">
    <subcellularLocation>
        <location evidence="1">Membrane</location>
        <topology evidence="1">Multi-pass membrane protein</topology>
    </subcellularLocation>
</comment>
<evidence type="ECO:0000256" key="12">
    <source>
        <dbReference type="SAM" id="Phobius"/>
    </source>
</evidence>
<feature type="transmembrane region" description="Helical" evidence="12">
    <location>
        <begin position="117"/>
        <end position="136"/>
    </location>
</feature>
<evidence type="ECO:0000256" key="2">
    <source>
        <dbReference type="ARBA" id="ARBA00022475"/>
    </source>
</evidence>
<feature type="transmembrane region" description="Helical" evidence="12">
    <location>
        <begin position="218"/>
        <end position="236"/>
    </location>
</feature>
<keyword evidence="3 12" id="KW-0812">Transmembrane</keyword>
<feature type="transmembrane region" description="Helical" evidence="12">
    <location>
        <begin position="59"/>
        <end position="80"/>
    </location>
</feature>
<organism evidence="13 14">
    <name type="scientific">Ramlibacter monticola</name>
    <dbReference type="NCBI Taxonomy" id="1926872"/>
    <lineage>
        <taxon>Bacteria</taxon>
        <taxon>Pseudomonadati</taxon>
        <taxon>Pseudomonadota</taxon>
        <taxon>Betaproteobacteria</taxon>
        <taxon>Burkholderiales</taxon>
        <taxon>Comamonadaceae</taxon>
        <taxon>Ramlibacter</taxon>
    </lineage>
</organism>
<keyword evidence="10" id="KW-1015">Disulfide bond</keyword>
<protein>
    <submittedName>
        <fullName evidence="13">COX15/CtaA family protein</fullName>
    </submittedName>
</protein>
<dbReference type="GO" id="GO:0046872">
    <property type="term" value="F:metal ion binding"/>
    <property type="evidence" value="ECO:0007669"/>
    <property type="project" value="UniProtKB-KW"/>
</dbReference>
<evidence type="ECO:0000256" key="4">
    <source>
        <dbReference type="ARBA" id="ARBA00022723"/>
    </source>
</evidence>
<evidence type="ECO:0000256" key="8">
    <source>
        <dbReference type="ARBA" id="ARBA00023133"/>
    </source>
</evidence>
<comment type="pathway">
    <text evidence="11">Porphyrin-containing compound metabolism.</text>
</comment>
<evidence type="ECO:0000256" key="5">
    <source>
        <dbReference type="ARBA" id="ARBA00022989"/>
    </source>
</evidence>
<evidence type="ECO:0000256" key="9">
    <source>
        <dbReference type="ARBA" id="ARBA00023136"/>
    </source>
</evidence>
<evidence type="ECO:0000313" key="14">
    <source>
        <dbReference type="Proteomes" id="UP000599109"/>
    </source>
</evidence>
<dbReference type="Pfam" id="PF02628">
    <property type="entry name" value="COX15-CtaA"/>
    <property type="match status" value="1"/>
</dbReference>
<dbReference type="Proteomes" id="UP000599109">
    <property type="component" value="Unassembled WGS sequence"/>
</dbReference>
<dbReference type="PANTHER" id="PTHR35457:SF1">
    <property type="entry name" value="HEME A SYNTHASE"/>
    <property type="match status" value="1"/>
</dbReference>
<proteinExistence type="predicted"/>
<dbReference type="GO" id="GO:0016020">
    <property type="term" value="C:membrane"/>
    <property type="evidence" value="ECO:0007669"/>
    <property type="project" value="UniProtKB-SubCell"/>
</dbReference>